<gene>
    <name evidence="1" type="ORF">UX85_C0004G0073</name>
</gene>
<accession>A0A0G1RVN8</accession>
<organism evidence="1 2">
    <name type="scientific">Candidatus Beckwithbacteria bacterium GW2011_GWB1_47_15</name>
    <dbReference type="NCBI Taxonomy" id="1618371"/>
    <lineage>
        <taxon>Bacteria</taxon>
        <taxon>Candidatus Beckwithiibacteriota</taxon>
    </lineage>
</organism>
<dbReference type="Pfam" id="PF08843">
    <property type="entry name" value="AbiEii"/>
    <property type="match status" value="1"/>
</dbReference>
<dbReference type="InterPro" id="IPR014942">
    <property type="entry name" value="AbiEii"/>
</dbReference>
<dbReference type="Proteomes" id="UP000033860">
    <property type="component" value="Unassembled WGS sequence"/>
</dbReference>
<evidence type="ECO:0000313" key="2">
    <source>
        <dbReference type="Proteomes" id="UP000033860"/>
    </source>
</evidence>
<proteinExistence type="predicted"/>
<comment type="caution">
    <text evidence="1">The sequence shown here is derived from an EMBL/GenBank/DDBJ whole genome shotgun (WGS) entry which is preliminary data.</text>
</comment>
<sequence>MSQKFFIDSLPPFTVKLLALFQKDKSSFLPDFYLTGGTALSLLLGHRESEDLDWFSPKNFDPVKLQSQLLKLGNLSRVELEENTLNAYLNEVKVQFLGYPYPLLGSLATWGNIKISSLLDIACTKVLTIGVRGSKKDFVDLYFLLKQFSLEELFTALAKKYRRVDYNQPHILKALVYFVNADSQPMPRMHQQIDWAKIKKEIIGKVKAIKL</sequence>
<evidence type="ECO:0000313" key="1">
    <source>
        <dbReference type="EMBL" id="KKU61151.1"/>
    </source>
</evidence>
<reference evidence="1 2" key="1">
    <citation type="journal article" date="2015" name="Nature">
        <title>rRNA introns, odd ribosomes, and small enigmatic genomes across a large radiation of phyla.</title>
        <authorList>
            <person name="Brown C.T."/>
            <person name="Hug L.A."/>
            <person name="Thomas B.C."/>
            <person name="Sharon I."/>
            <person name="Castelle C.J."/>
            <person name="Singh A."/>
            <person name="Wilkins M.J."/>
            <person name="Williams K.H."/>
            <person name="Banfield J.F."/>
        </authorList>
    </citation>
    <scope>NUCLEOTIDE SEQUENCE [LARGE SCALE GENOMIC DNA]</scope>
</reference>
<name>A0A0G1RVN8_9BACT</name>
<dbReference type="EMBL" id="LCNT01000004">
    <property type="protein sequence ID" value="KKU61151.1"/>
    <property type="molecule type" value="Genomic_DNA"/>
</dbReference>
<protein>
    <submittedName>
        <fullName evidence="1">Uncharacterized protein</fullName>
    </submittedName>
</protein>
<dbReference type="AlphaFoldDB" id="A0A0G1RVN8"/>